<evidence type="ECO:0000256" key="14">
    <source>
        <dbReference type="SAM" id="SignalP"/>
    </source>
</evidence>
<evidence type="ECO:0000256" key="6">
    <source>
        <dbReference type="ARBA" id="ARBA00022801"/>
    </source>
</evidence>
<dbReference type="RefSeq" id="XP_044714874.1">
    <property type="nucleotide sequence ID" value="XM_044869977.1"/>
</dbReference>
<dbReference type="InterPro" id="IPR050732">
    <property type="entry name" value="Beta-glucan_modifiers"/>
</dbReference>
<dbReference type="GO" id="GO:0009277">
    <property type="term" value="C:fungal-type cell wall"/>
    <property type="evidence" value="ECO:0007669"/>
    <property type="project" value="TreeGrafter"/>
</dbReference>
<keyword evidence="16" id="KW-1185">Reference proteome</keyword>
<evidence type="ECO:0000256" key="13">
    <source>
        <dbReference type="SAM" id="MobiDB-lite"/>
    </source>
</evidence>
<evidence type="ECO:0000256" key="10">
    <source>
        <dbReference type="ARBA" id="ARBA00041495"/>
    </source>
</evidence>
<dbReference type="GeneID" id="68360635"/>
<name>A0A9P8MLP9_9HYPO</name>
<dbReference type="PANTHER" id="PTHR16631:SF24">
    <property type="entry name" value="FAMILY 17 GLUCOSIDASE SCW11-RELATED"/>
    <property type="match status" value="1"/>
</dbReference>
<comment type="similarity">
    <text evidence="2">Belongs to the glycosyl hydrolase 17 family.</text>
</comment>
<dbReference type="GO" id="GO:0005576">
    <property type="term" value="C:extracellular region"/>
    <property type="evidence" value="ECO:0007669"/>
    <property type="project" value="TreeGrafter"/>
</dbReference>
<evidence type="ECO:0000256" key="8">
    <source>
        <dbReference type="ARBA" id="ARBA00024983"/>
    </source>
</evidence>
<dbReference type="GO" id="GO:0042973">
    <property type="term" value="F:glucan endo-1,3-beta-D-glucosidase activity"/>
    <property type="evidence" value="ECO:0007669"/>
    <property type="project" value="TreeGrafter"/>
</dbReference>
<feature type="compositionally biased region" description="Low complexity" evidence="13">
    <location>
        <begin position="193"/>
        <end position="210"/>
    </location>
</feature>
<keyword evidence="6" id="KW-0378">Hydrolase</keyword>
<feature type="region of interest" description="Disordered" evidence="13">
    <location>
        <begin position="222"/>
        <end position="325"/>
    </location>
</feature>
<comment type="caution">
    <text evidence="15">The sequence shown here is derived from an EMBL/GenBank/DDBJ whole genome shotgun (WGS) entry which is preliminary data.</text>
</comment>
<organism evidence="15 16">
    <name type="scientific">Hirsutella rhossiliensis</name>
    <dbReference type="NCBI Taxonomy" id="111463"/>
    <lineage>
        <taxon>Eukaryota</taxon>
        <taxon>Fungi</taxon>
        <taxon>Dikarya</taxon>
        <taxon>Ascomycota</taxon>
        <taxon>Pezizomycotina</taxon>
        <taxon>Sordariomycetes</taxon>
        <taxon>Hypocreomycetidae</taxon>
        <taxon>Hypocreales</taxon>
        <taxon>Ophiocordycipitaceae</taxon>
        <taxon>Hirsutella</taxon>
    </lineage>
</organism>
<dbReference type="PANTHER" id="PTHR16631">
    <property type="entry name" value="GLUCAN 1,3-BETA-GLUCOSIDASE"/>
    <property type="match status" value="1"/>
</dbReference>
<feature type="region of interest" description="Disordered" evidence="13">
    <location>
        <begin position="171"/>
        <end position="210"/>
    </location>
</feature>
<dbReference type="GO" id="GO:0071555">
    <property type="term" value="P:cell wall organization"/>
    <property type="evidence" value="ECO:0007669"/>
    <property type="project" value="TreeGrafter"/>
</dbReference>
<comment type="subcellular location">
    <subcellularLocation>
        <location evidence="1">Secreted</location>
        <location evidence="1">Cell wall</location>
    </subcellularLocation>
</comment>
<keyword evidence="5 14" id="KW-0732">Signal</keyword>
<keyword evidence="3" id="KW-0134">Cell wall</keyword>
<gene>
    <name evidence="15" type="ORF">HRG_11507</name>
</gene>
<evidence type="ECO:0000256" key="7">
    <source>
        <dbReference type="ARBA" id="ARBA00023295"/>
    </source>
</evidence>
<feature type="compositionally biased region" description="Pro residues" evidence="13">
    <location>
        <begin position="177"/>
        <end position="192"/>
    </location>
</feature>
<sequence length="575" mass="60422">MKGGLAAAALAALAGGVSAAFHGHGHGHLFAKRSNQTGEVCLPECTTIWSVVTGEATLVPGTKTTTAFSTETTTITVPAINGAPVTPGVHTFPATTITVTEATTVCAAASGMVTAGTRVVSGVTTIVEGATNIECPVATVYNPGTYIAPEQVVTVTKTGYVYYCPLSKSGLSTSTPAPAPQPTEAVPPPPPASTYEAPAPSTEEEAPLPSAEVPVISTEKEIPAGPAEEKVPVTTQEEIPAGPAEEKVPVTTQEEIPTGPAEKKVPVTTHVEVPVAPSHKQTSPPAYSQPGPAPKHGDSGKLVSGNDHFGITYTPYQPSDGKCKSSEQVDKDISELKKAGFTTVRVYSTDCRTLENVGNACDKYKVQMIVGVFVKDKGCSYDAPAIKEQIDELSKWNKWGLVSLVVVGNEAIMNGHCSPRQLRDLITTVKSKCPSYKGKYTISETLNVWQRPDVKSEICGVVDVTGANIHPYFNSNVSPGSAGEFVAGQLDLLSKICGHNEVINLECGWPTRGNCNGKACPGKTQQAEAIKSIREKTGSKTVFFSYEDDMWKEAGSCGCEQSWGTAASFKTGISY</sequence>
<protein>
    <recommendedName>
        <fullName evidence="9">Probable beta-glucosidase btgE</fullName>
    </recommendedName>
    <alternativeName>
        <fullName evidence="10">Beta-D-glucoside glucohydrolase btgE</fullName>
    </alternativeName>
    <alternativeName>
        <fullName evidence="12">Cellobiase btgE</fullName>
    </alternativeName>
    <alternativeName>
        <fullName evidence="11">Gentiobiase btgE</fullName>
    </alternativeName>
</protein>
<dbReference type="AlphaFoldDB" id="A0A9P8MLP9"/>
<dbReference type="OrthoDB" id="4082933at2759"/>
<evidence type="ECO:0000256" key="9">
    <source>
        <dbReference type="ARBA" id="ARBA00039284"/>
    </source>
</evidence>
<dbReference type="Gene3D" id="3.20.20.80">
    <property type="entry name" value="Glycosidases"/>
    <property type="match status" value="1"/>
</dbReference>
<keyword evidence="7" id="KW-0326">Glycosidase</keyword>
<feature type="compositionally biased region" description="Basic and acidic residues" evidence="13">
    <location>
        <begin position="222"/>
        <end position="231"/>
    </location>
</feature>
<proteinExistence type="inferred from homology"/>
<evidence type="ECO:0000256" key="12">
    <source>
        <dbReference type="ARBA" id="ARBA00042762"/>
    </source>
</evidence>
<accession>A0A9P8MLP9</accession>
<evidence type="ECO:0000256" key="4">
    <source>
        <dbReference type="ARBA" id="ARBA00022525"/>
    </source>
</evidence>
<keyword evidence="4" id="KW-0964">Secreted</keyword>
<dbReference type="InterPro" id="IPR017853">
    <property type="entry name" value="GH"/>
</dbReference>
<dbReference type="Proteomes" id="UP000824596">
    <property type="component" value="Unassembled WGS sequence"/>
</dbReference>
<dbReference type="GO" id="GO:0009986">
    <property type="term" value="C:cell surface"/>
    <property type="evidence" value="ECO:0007669"/>
    <property type="project" value="TreeGrafter"/>
</dbReference>
<dbReference type="SUPFAM" id="SSF51445">
    <property type="entry name" value="(Trans)glycosidases"/>
    <property type="match status" value="1"/>
</dbReference>
<evidence type="ECO:0000256" key="11">
    <source>
        <dbReference type="ARBA" id="ARBA00041516"/>
    </source>
</evidence>
<evidence type="ECO:0000313" key="15">
    <source>
        <dbReference type="EMBL" id="KAH0957360.1"/>
    </source>
</evidence>
<dbReference type="EMBL" id="JAIZPD010000021">
    <property type="protein sequence ID" value="KAH0957360.1"/>
    <property type="molecule type" value="Genomic_DNA"/>
</dbReference>
<feature type="chain" id="PRO_5040360557" description="Probable beta-glucosidase btgE" evidence="14">
    <location>
        <begin position="20"/>
        <end position="575"/>
    </location>
</feature>
<evidence type="ECO:0000256" key="1">
    <source>
        <dbReference type="ARBA" id="ARBA00004191"/>
    </source>
</evidence>
<reference evidence="15" key="1">
    <citation type="submission" date="2021-09" db="EMBL/GenBank/DDBJ databases">
        <title>A high-quality genome of the endoparasitic fungus Hirsutella rhossiliensis with a comparison of Hirsutella genomes reveals transposable elements contributing to genome size variation.</title>
        <authorList>
            <person name="Lin R."/>
            <person name="Jiao Y."/>
            <person name="Sun X."/>
            <person name="Ling J."/>
            <person name="Xie B."/>
            <person name="Cheng X."/>
        </authorList>
    </citation>
    <scope>NUCLEOTIDE SEQUENCE</scope>
    <source>
        <strain evidence="15">HR02</strain>
    </source>
</reference>
<evidence type="ECO:0000313" key="16">
    <source>
        <dbReference type="Proteomes" id="UP000824596"/>
    </source>
</evidence>
<feature type="signal peptide" evidence="14">
    <location>
        <begin position="1"/>
        <end position="19"/>
    </location>
</feature>
<evidence type="ECO:0000256" key="3">
    <source>
        <dbReference type="ARBA" id="ARBA00022512"/>
    </source>
</evidence>
<comment type="function">
    <text evidence="8">Beta-glucosidases are one of a number of cellulolytic enzymes involved in the degradation of cellulosic biomass. Catalyzes the last step releasing glucose from the inhibitory cellobiose.</text>
</comment>
<evidence type="ECO:0000256" key="2">
    <source>
        <dbReference type="ARBA" id="ARBA00008773"/>
    </source>
</evidence>
<evidence type="ECO:0000256" key="5">
    <source>
        <dbReference type="ARBA" id="ARBA00022729"/>
    </source>
</evidence>